<dbReference type="GO" id="GO:0006412">
    <property type="term" value="P:translation"/>
    <property type="evidence" value="ECO:0007669"/>
    <property type="project" value="UniProtKB-KW"/>
</dbReference>
<evidence type="ECO:0000256" key="6">
    <source>
        <dbReference type="ARBA" id="ARBA00037114"/>
    </source>
</evidence>
<dbReference type="GO" id="GO:0046872">
    <property type="term" value="F:metal ion binding"/>
    <property type="evidence" value="ECO:0007669"/>
    <property type="project" value="UniProtKB-KW"/>
</dbReference>
<evidence type="ECO:0000256" key="1">
    <source>
        <dbReference type="ARBA" id="ARBA00010759"/>
    </source>
</evidence>
<keyword evidence="4 7" id="KW-0378">Hydrolase</keyword>
<keyword evidence="5 7" id="KW-0648">Protein biosynthesis</keyword>
<dbReference type="STRING" id="44316.ENSEGOP00005021937"/>
<dbReference type="Gene3D" id="3.90.45.10">
    <property type="entry name" value="Peptide deformylase"/>
    <property type="match status" value="1"/>
</dbReference>
<comment type="catalytic activity">
    <reaction evidence="7">
        <text>N-terminal N-formyl-L-methionyl-[peptide] + H2O = N-terminal L-methionyl-[peptide] + formate</text>
        <dbReference type="Rhea" id="RHEA:24420"/>
        <dbReference type="Rhea" id="RHEA-COMP:10639"/>
        <dbReference type="Rhea" id="RHEA-COMP:10640"/>
        <dbReference type="ChEBI" id="CHEBI:15377"/>
        <dbReference type="ChEBI" id="CHEBI:15740"/>
        <dbReference type="ChEBI" id="CHEBI:49298"/>
        <dbReference type="ChEBI" id="CHEBI:64731"/>
        <dbReference type="EC" id="3.5.1.88"/>
    </reaction>
</comment>
<dbReference type="InterPro" id="IPR036821">
    <property type="entry name" value="Peptide_deformylase_sf"/>
</dbReference>
<dbReference type="AlphaFoldDB" id="A0A3L8RT54"/>
<comment type="caution">
    <text evidence="8">The sequence shown here is derived from an EMBL/GenBank/DDBJ whole genome shotgun (WGS) entry which is preliminary data.</text>
</comment>
<comment type="function">
    <text evidence="6 7">Removes the formyl group from the N-terminal Met of newly synthesized proteins.</text>
</comment>
<dbReference type="PANTHER" id="PTHR10458">
    <property type="entry name" value="PEPTIDE DEFORMYLASE"/>
    <property type="match status" value="1"/>
</dbReference>
<evidence type="ECO:0000256" key="2">
    <source>
        <dbReference type="ARBA" id="ARBA00012175"/>
    </source>
</evidence>
<dbReference type="Pfam" id="PF01327">
    <property type="entry name" value="Pep_deformylase"/>
    <property type="match status" value="1"/>
</dbReference>
<sequence>MSPVRTDPPCPGWDPAPAPPSHGPLLLHGSCSLSRCPHCHTGPRFFPLISPPTTATPGAGVDELGVPVSWEASGWAARIIQHEMDHLDGILYIDRMDPRTFTNVGWMELLD</sequence>
<proteinExistence type="inferred from homology"/>
<name>A0A3L8RT54_CHLGU</name>
<protein>
    <recommendedName>
        <fullName evidence="2 7">Peptide deformylase</fullName>
        <ecNumber evidence="2 7">3.5.1.88</ecNumber>
    </recommendedName>
</protein>
<dbReference type="EMBL" id="QUSF01000422">
    <property type="protein sequence ID" value="RLV82393.1"/>
    <property type="molecule type" value="Genomic_DNA"/>
</dbReference>
<evidence type="ECO:0000256" key="7">
    <source>
        <dbReference type="RuleBase" id="RU362111"/>
    </source>
</evidence>
<organism evidence="8 9">
    <name type="scientific">Chloebia gouldiae</name>
    <name type="common">Gouldian finch</name>
    <name type="synonym">Erythrura gouldiae</name>
    <dbReference type="NCBI Taxonomy" id="44316"/>
    <lineage>
        <taxon>Eukaryota</taxon>
        <taxon>Metazoa</taxon>
        <taxon>Chordata</taxon>
        <taxon>Craniata</taxon>
        <taxon>Vertebrata</taxon>
        <taxon>Euteleostomi</taxon>
        <taxon>Archelosauria</taxon>
        <taxon>Archosauria</taxon>
        <taxon>Dinosauria</taxon>
        <taxon>Saurischia</taxon>
        <taxon>Theropoda</taxon>
        <taxon>Coelurosauria</taxon>
        <taxon>Aves</taxon>
        <taxon>Neognathae</taxon>
        <taxon>Neoaves</taxon>
        <taxon>Telluraves</taxon>
        <taxon>Australaves</taxon>
        <taxon>Passeriformes</taxon>
        <taxon>Passeroidea</taxon>
        <taxon>Passeridae</taxon>
        <taxon>Chloebia</taxon>
    </lineage>
</organism>
<dbReference type="EC" id="3.5.1.88" evidence="2 7"/>
<dbReference type="GO" id="GO:0042586">
    <property type="term" value="F:peptide deformylase activity"/>
    <property type="evidence" value="ECO:0007669"/>
    <property type="project" value="UniProtKB-EC"/>
</dbReference>
<evidence type="ECO:0000256" key="4">
    <source>
        <dbReference type="ARBA" id="ARBA00022801"/>
    </source>
</evidence>
<accession>A0A3L8RT54</accession>
<comment type="similarity">
    <text evidence="1 7">Belongs to the polypeptide deformylase family.</text>
</comment>
<evidence type="ECO:0000313" key="9">
    <source>
        <dbReference type="Proteomes" id="UP000276834"/>
    </source>
</evidence>
<dbReference type="GO" id="GO:0005739">
    <property type="term" value="C:mitochondrion"/>
    <property type="evidence" value="ECO:0007669"/>
    <property type="project" value="TreeGrafter"/>
</dbReference>
<gene>
    <name evidence="8" type="ORF">DV515_00016697</name>
</gene>
<keyword evidence="3 7" id="KW-0479">Metal-binding</keyword>
<keyword evidence="9" id="KW-1185">Reference proteome</keyword>
<dbReference type="SUPFAM" id="SSF56420">
    <property type="entry name" value="Peptide deformylase"/>
    <property type="match status" value="1"/>
</dbReference>
<dbReference type="InterPro" id="IPR023635">
    <property type="entry name" value="Peptide_deformylase"/>
</dbReference>
<dbReference type="OrthoDB" id="276063at2759"/>
<dbReference type="PANTHER" id="PTHR10458:SF2">
    <property type="entry name" value="PEPTIDE DEFORMYLASE, MITOCHONDRIAL"/>
    <property type="match status" value="1"/>
</dbReference>
<evidence type="ECO:0000256" key="3">
    <source>
        <dbReference type="ARBA" id="ARBA00022723"/>
    </source>
</evidence>
<reference evidence="8 9" key="1">
    <citation type="journal article" date="2018" name="Proc. R. Soc. B">
        <title>A non-coding region near Follistatin controls head colour polymorphism in the Gouldian finch.</title>
        <authorList>
            <person name="Toomey M.B."/>
            <person name="Marques C.I."/>
            <person name="Andrade P."/>
            <person name="Araujo P.M."/>
            <person name="Sabatino S."/>
            <person name="Gazda M.A."/>
            <person name="Afonso S."/>
            <person name="Lopes R.J."/>
            <person name="Corbo J.C."/>
            <person name="Carneiro M."/>
        </authorList>
    </citation>
    <scope>NUCLEOTIDE SEQUENCE [LARGE SCALE GENOMIC DNA]</scope>
    <source>
        <strain evidence="8">Red01</strain>
        <tissue evidence="8">Muscle</tissue>
    </source>
</reference>
<evidence type="ECO:0000256" key="5">
    <source>
        <dbReference type="ARBA" id="ARBA00022917"/>
    </source>
</evidence>
<evidence type="ECO:0000313" key="8">
    <source>
        <dbReference type="EMBL" id="RLV82393.1"/>
    </source>
</evidence>
<dbReference type="Proteomes" id="UP000276834">
    <property type="component" value="Unassembled WGS sequence"/>
</dbReference>